<keyword evidence="4 7" id="KW-0418">Kinase</keyword>
<comment type="similarity">
    <text evidence="1">Belongs to the carbohydrate kinase PfkB family.</text>
</comment>
<dbReference type="RefSeq" id="WP_341470815.1">
    <property type="nucleotide sequence ID" value="NZ_CP128400.1"/>
</dbReference>
<name>A0A8T7MAB4_9CHLR</name>
<dbReference type="Pfam" id="PF00294">
    <property type="entry name" value="PfkB"/>
    <property type="match status" value="1"/>
</dbReference>
<evidence type="ECO:0000313" key="11">
    <source>
        <dbReference type="Proteomes" id="UP001431572"/>
    </source>
</evidence>
<evidence type="ECO:0000256" key="3">
    <source>
        <dbReference type="ARBA" id="ARBA00022741"/>
    </source>
</evidence>
<sequence>MGKPEILCLGEALIDMVPPELGTSIIERGELRIAAGGAPANVAVGLARLGSPVGFIGKVGADFFGQHLKNLLAKNGVDVTFLLSEKRANTCLAFVTWNERNDAEYLFYRNPSADTLLEPSDIDSEYLTNAKVLQFGSLLLATEPSASATYHALELASKAGVLLSYDINLRLSVWADEATARKAVVQPLAYANIVKLNRAELTFITGETDLEAGCKKLWREQFKLVIVTLDKDGCYYQTKTAQGYVPAFVAEVVDTVGTGDGFLAGMLDQLWRGNFNFEDAKLIEKACRQAAAVGSIVVGRSGGIPAMPTRQEVDQYLESHPAK</sequence>
<keyword evidence="3" id="KW-0547">Nucleotide-binding</keyword>
<dbReference type="GO" id="GO:0008865">
    <property type="term" value="F:fructokinase activity"/>
    <property type="evidence" value="ECO:0007669"/>
    <property type="project" value="UniProtKB-ARBA"/>
</dbReference>
<dbReference type="SUPFAM" id="SSF53613">
    <property type="entry name" value="Ribokinase-like"/>
    <property type="match status" value="1"/>
</dbReference>
<evidence type="ECO:0000313" key="7">
    <source>
        <dbReference type="EMBL" id="NWJ48981.1"/>
    </source>
</evidence>
<evidence type="ECO:0000313" key="8">
    <source>
        <dbReference type="EMBL" id="NWJ49196.1"/>
    </source>
</evidence>
<dbReference type="Proteomes" id="UP000521676">
    <property type="component" value="Unassembled WGS sequence"/>
</dbReference>
<dbReference type="PANTHER" id="PTHR43085:SF1">
    <property type="entry name" value="PSEUDOURIDINE KINASE-RELATED"/>
    <property type="match status" value="1"/>
</dbReference>
<dbReference type="EMBL" id="CP128400">
    <property type="protein sequence ID" value="WJW68910.1"/>
    <property type="molecule type" value="Genomic_DNA"/>
</dbReference>
<dbReference type="AlphaFoldDB" id="A0A8T7MAB4"/>
<dbReference type="InterPro" id="IPR011611">
    <property type="entry name" value="PfkB_dom"/>
</dbReference>
<dbReference type="InterPro" id="IPR002173">
    <property type="entry name" value="Carboh/pur_kinase_PfkB_CS"/>
</dbReference>
<protein>
    <submittedName>
        <fullName evidence="7">Carbohydrate kinase</fullName>
    </submittedName>
</protein>
<keyword evidence="5" id="KW-0067">ATP-binding</keyword>
<dbReference type="CDD" id="cd01167">
    <property type="entry name" value="bac_FRK"/>
    <property type="match status" value="1"/>
</dbReference>
<evidence type="ECO:0000313" key="10">
    <source>
        <dbReference type="Proteomes" id="UP000521676"/>
    </source>
</evidence>
<dbReference type="InterPro" id="IPR050306">
    <property type="entry name" value="PfkB_Carbo_kinase"/>
</dbReference>
<dbReference type="Proteomes" id="UP001431572">
    <property type="component" value="Chromosome 2"/>
</dbReference>
<keyword evidence="2" id="KW-0808">Transferase</keyword>
<reference evidence="9" key="2">
    <citation type="journal article" date="2024" name="Nature">
        <title>Anoxygenic phototroph of the Chloroflexota uses a type I reaction centre.</title>
        <authorList>
            <person name="Tsuji J.M."/>
            <person name="Shaw N.A."/>
            <person name="Nagashima S."/>
            <person name="Venkiteswaran J.J."/>
            <person name="Schiff S.L."/>
            <person name="Watanabe T."/>
            <person name="Fukui M."/>
            <person name="Hanada S."/>
            <person name="Tank M."/>
            <person name="Neufeld J.D."/>
        </authorList>
    </citation>
    <scope>NUCLEOTIDE SEQUENCE</scope>
    <source>
        <strain evidence="9">L227-S17</strain>
    </source>
</reference>
<dbReference type="PROSITE" id="PS00583">
    <property type="entry name" value="PFKB_KINASES_1"/>
    <property type="match status" value="1"/>
</dbReference>
<organism evidence="7 10">
    <name type="scientific">Candidatus Chlorohelix allophototropha</name>
    <dbReference type="NCBI Taxonomy" id="3003348"/>
    <lineage>
        <taxon>Bacteria</taxon>
        <taxon>Bacillati</taxon>
        <taxon>Chloroflexota</taxon>
        <taxon>Chloroflexia</taxon>
        <taxon>Candidatus Chloroheliales</taxon>
        <taxon>Candidatus Chloroheliaceae</taxon>
        <taxon>Candidatus Chlorohelix</taxon>
    </lineage>
</organism>
<dbReference type="PANTHER" id="PTHR43085">
    <property type="entry name" value="HEXOKINASE FAMILY MEMBER"/>
    <property type="match status" value="1"/>
</dbReference>
<gene>
    <name evidence="7" type="ORF">HXX08_24230</name>
    <name evidence="8" type="ORF">HXX08_25345</name>
    <name evidence="9" type="ORF">OZ401_004532</name>
</gene>
<dbReference type="EMBL" id="JACATZ010000025">
    <property type="protein sequence ID" value="NWJ49196.1"/>
    <property type="molecule type" value="Genomic_DNA"/>
</dbReference>
<evidence type="ECO:0000256" key="2">
    <source>
        <dbReference type="ARBA" id="ARBA00022679"/>
    </source>
</evidence>
<evidence type="ECO:0000259" key="6">
    <source>
        <dbReference type="Pfam" id="PF00294"/>
    </source>
</evidence>
<dbReference type="EMBL" id="JACATZ010000003">
    <property type="protein sequence ID" value="NWJ48981.1"/>
    <property type="molecule type" value="Genomic_DNA"/>
</dbReference>
<proteinExistence type="inferred from homology"/>
<dbReference type="InterPro" id="IPR029056">
    <property type="entry name" value="Ribokinase-like"/>
</dbReference>
<feature type="domain" description="Carbohydrate kinase PfkB" evidence="6">
    <location>
        <begin position="5"/>
        <end position="309"/>
    </location>
</feature>
<evidence type="ECO:0000313" key="9">
    <source>
        <dbReference type="EMBL" id="WJW68910.1"/>
    </source>
</evidence>
<dbReference type="PRINTS" id="PR00990">
    <property type="entry name" value="RIBOKINASE"/>
</dbReference>
<evidence type="ECO:0000256" key="1">
    <source>
        <dbReference type="ARBA" id="ARBA00010688"/>
    </source>
</evidence>
<evidence type="ECO:0000256" key="5">
    <source>
        <dbReference type="ARBA" id="ARBA00022840"/>
    </source>
</evidence>
<dbReference type="GO" id="GO:0005524">
    <property type="term" value="F:ATP binding"/>
    <property type="evidence" value="ECO:0007669"/>
    <property type="project" value="UniProtKB-KW"/>
</dbReference>
<accession>A0A8T7MAB4</accession>
<dbReference type="GO" id="GO:0006000">
    <property type="term" value="P:fructose metabolic process"/>
    <property type="evidence" value="ECO:0007669"/>
    <property type="project" value="UniProtKB-ARBA"/>
</dbReference>
<evidence type="ECO:0000256" key="4">
    <source>
        <dbReference type="ARBA" id="ARBA00022777"/>
    </source>
</evidence>
<keyword evidence="11" id="KW-1185">Reference proteome</keyword>
<dbReference type="Gene3D" id="3.40.1190.20">
    <property type="match status" value="1"/>
</dbReference>
<reference evidence="7 10" key="1">
    <citation type="submission" date="2020-06" db="EMBL/GenBank/DDBJ databases">
        <title>Anoxygenic phototrophic Chloroflexota member uses a Type I reaction center.</title>
        <authorList>
            <person name="Tsuji J.M."/>
            <person name="Shaw N.A."/>
            <person name="Nagashima S."/>
            <person name="Venkiteswaran J."/>
            <person name="Schiff S.L."/>
            <person name="Hanada S."/>
            <person name="Tank M."/>
            <person name="Neufeld J.D."/>
        </authorList>
    </citation>
    <scope>NUCLEOTIDE SEQUENCE [LARGE SCALE GENOMIC DNA]</scope>
    <source>
        <strain evidence="7">L227-S17</strain>
    </source>
</reference>
<dbReference type="InterPro" id="IPR002139">
    <property type="entry name" value="Ribo/fructo_kinase"/>
</dbReference>